<dbReference type="Proteomes" id="UP000522333">
    <property type="component" value="Unassembled WGS sequence"/>
</dbReference>
<gene>
    <name evidence="1" type="ORF">HF854_06005</name>
</gene>
<dbReference type="EMBL" id="JABAFY010000016">
    <property type="protein sequence ID" value="NME52086.1"/>
    <property type="molecule type" value="Genomic_DNA"/>
</dbReference>
<protein>
    <submittedName>
        <fullName evidence="1">Uncharacterized protein</fullName>
    </submittedName>
</protein>
<sequence length="62" mass="6326">MDKTEQVAAAADAFNQAEQGFGVALDPDLAEGMGAFTEDALTLEAVMDDALLAAQGGDDGHK</sequence>
<comment type="caution">
    <text evidence="1">The sequence shown here is derived from an EMBL/GenBank/DDBJ whole genome shotgun (WGS) entry which is preliminary data.</text>
</comment>
<evidence type="ECO:0000313" key="1">
    <source>
        <dbReference type="EMBL" id="NME52086.1"/>
    </source>
</evidence>
<evidence type="ECO:0000313" key="2">
    <source>
        <dbReference type="Proteomes" id="UP000522333"/>
    </source>
</evidence>
<proteinExistence type="predicted"/>
<dbReference type="AlphaFoldDB" id="A0A848CFC2"/>
<dbReference type="RefSeq" id="WP_168935438.1">
    <property type="nucleotide sequence ID" value="NZ_CATXRN010000125.1"/>
</dbReference>
<organism evidence="1 2">
    <name type="scientific">Desulfovibrio piger</name>
    <dbReference type="NCBI Taxonomy" id="901"/>
    <lineage>
        <taxon>Bacteria</taxon>
        <taxon>Pseudomonadati</taxon>
        <taxon>Thermodesulfobacteriota</taxon>
        <taxon>Desulfovibrionia</taxon>
        <taxon>Desulfovibrionales</taxon>
        <taxon>Desulfovibrionaceae</taxon>
        <taxon>Desulfovibrio</taxon>
    </lineage>
</organism>
<reference evidence="1 2" key="1">
    <citation type="submission" date="2020-04" db="EMBL/GenBank/DDBJ databases">
        <authorList>
            <person name="Hitch T.C.A."/>
            <person name="Wylensek D."/>
            <person name="Clavel T."/>
        </authorList>
    </citation>
    <scope>NUCLEOTIDE SEQUENCE [LARGE SCALE GENOMIC DNA]</scope>
    <source>
        <strain evidence="1 2">PG-251-APC-1</strain>
    </source>
</reference>
<accession>A0A848CFC2</accession>
<name>A0A848CFC2_9BACT</name>